<keyword evidence="8" id="KW-0206">Cytoskeleton</keyword>
<keyword evidence="7 10" id="KW-0175">Coiled coil</keyword>
<dbReference type="EMBL" id="NAJO01000030">
    <property type="protein sequence ID" value="OQO01641.1"/>
    <property type="molecule type" value="Genomic_DNA"/>
</dbReference>
<dbReference type="GO" id="GO:0051225">
    <property type="term" value="P:spindle assembly"/>
    <property type="evidence" value="ECO:0007669"/>
    <property type="project" value="InterPro"/>
</dbReference>
<dbReference type="GO" id="GO:0070652">
    <property type="term" value="C:HAUS complex"/>
    <property type="evidence" value="ECO:0007669"/>
    <property type="project" value="InterPro"/>
</dbReference>
<dbReference type="AlphaFoldDB" id="A0A1V8SRL3"/>
<dbReference type="Pfam" id="PF25762">
    <property type="entry name" value="HAUS1"/>
    <property type="match status" value="1"/>
</dbReference>
<comment type="similarity">
    <text evidence="2">Belongs to the HAUS1 family.</text>
</comment>
<evidence type="ECO:0000256" key="5">
    <source>
        <dbReference type="ARBA" id="ARBA00022701"/>
    </source>
</evidence>
<evidence type="ECO:0000256" key="3">
    <source>
        <dbReference type="ARBA" id="ARBA00022490"/>
    </source>
</evidence>
<evidence type="ECO:0000256" key="6">
    <source>
        <dbReference type="ARBA" id="ARBA00022776"/>
    </source>
</evidence>
<evidence type="ECO:0000256" key="10">
    <source>
        <dbReference type="SAM" id="Coils"/>
    </source>
</evidence>
<dbReference type="OrthoDB" id="5372507at2759"/>
<keyword evidence="5" id="KW-0493">Microtubule</keyword>
<proteinExistence type="inferred from homology"/>
<dbReference type="InterPro" id="IPR026243">
    <property type="entry name" value="HAUS1"/>
</dbReference>
<protein>
    <submittedName>
        <fullName evidence="11">Uncharacterized protein</fullName>
    </submittedName>
</protein>
<evidence type="ECO:0000256" key="8">
    <source>
        <dbReference type="ARBA" id="ARBA00023212"/>
    </source>
</evidence>
<evidence type="ECO:0000256" key="9">
    <source>
        <dbReference type="ARBA" id="ARBA00023306"/>
    </source>
</evidence>
<sequence>MSSDADWLVSPSKARIARAQAQDWQFVDAFLSKKYNGKRPPSFERNEETLEALLALATLSDHADEQRHAIEKVERSALQALTREPSGDEVCEIIAHRLSANGKASLEMLAQAVVVLDLPLGSQPMNLAAAAVSLQHQQFEASQLEDGLARQVGMQQWDTIRLQSILKDLGDDAFRANDDLPEKTIEWTKNAKHLKAKIGEYEERHSALRPQSSATNVMDLAKHSDALLRQQQLHNEVRTELDPFQGLPTNISDARKAVEAARDELRKLTRERDQLFEDLLKPG</sequence>
<gene>
    <name evidence="11" type="ORF">B0A48_12677</name>
</gene>
<keyword evidence="3" id="KW-0963">Cytoplasm</keyword>
<keyword evidence="4" id="KW-0132">Cell division</keyword>
<dbReference type="PANTHER" id="PTHR31570">
    <property type="entry name" value="HAUS AUGMIN-LIKE COMPLEX SUBUNIT 1"/>
    <property type="match status" value="1"/>
</dbReference>
<evidence type="ECO:0000256" key="4">
    <source>
        <dbReference type="ARBA" id="ARBA00022618"/>
    </source>
</evidence>
<organism evidence="11 12">
    <name type="scientific">Cryoendolithus antarcticus</name>
    <dbReference type="NCBI Taxonomy" id="1507870"/>
    <lineage>
        <taxon>Eukaryota</taxon>
        <taxon>Fungi</taxon>
        <taxon>Dikarya</taxon>
        <taxon>Ascomycota</taxon>
        <taxon>Pezizomycotina</taxon>
        <taxon>Dothideomycetes</taxon>
        <taxon>Dothideomycetidae</taxon>
        <taxon>Cladosporiales</taxon>
        <taxon>Cladosporiaceae</taxon>
        <taxon>Cryoendolithus</taxon>
    </lineage>
</organism>
<dbReference type="Proteomes" id="UP000192596">
    <property type="component" value="Unassembled WGS sequence"/>
</dbReference>
<feature type="coiled-coil region" evidence="10">
    <location>
        <begin position="251"/>
        <end position="278"/>
    </location>
</feature>
<name>A0A1V8SRL3_9PEZI</name>
<dbReference type="GO" id="GO:0005874">
    <property type="term" value="C:microtubule"/>
    <property type="evidence" value="ECO:0007669"/>
    <property type="project" value="UniProtKB-KW"/>
</dbReference>
<keyword evidence="9" id="KW-0131">Cell cycle</keyword>
<dbReference type="GO" id="GO:0051301">
    <property type="term" value="P:cell division"/>
    <property type="evidence" value="ECO:0007669"/>
    <property type="project" value="UniProtKB-KW"/>
</dbReference>
<evidence type="ECO:0000313" key="11">
    <source>
        <dbReference type="EMBL" id="OQO01641.1"/>
    </source>
</evidence>
<dbReference type="GO" id="GO:0005829">
    <property type="term" value="C:cytosol"/>
    <property type="evidence" value="ECO:0007669"/>
    <property type="project" value="TreeGrafter"/>
</dbReference>
<evidence type="ECO:0000256" key="1">
    <source>
        <dbReference type="ARBA" id="ARBA00004186"/>
    </source>
</evidence>
<comment type="subcellular location">
    <subcellularLocation>
        <location evidence="1">Cytoplasm</location>
        <location evidence="1">Cytoskeleton</location>
        <location evidence="1">Spindle</location>
    </subcellularLocation>
</comment>
<evidence type="ECO:0000313" key="12">
    <source>
        <dbReference type="Proteomes" id="UP000192596"/>
    </source>
</evidence>
<dbReference type="InParanoid" id="A0A1V8SRL3"/>
<reference evidence="12" key="1">
    <citation type="submission" date="2017-03" db="EMBL/GenBank/DDBJ databases">
        <title>Genomes of endolithic fungi from Antarctica.</title>
        <authorList>
            <person name="Coleine C."/>
            <person name="Masonjones S."/>
            <person name="Stajich J.E."/>
        </authorList>
    </citation>
    <scope>NUCLEOTIDE SEQUENCE [LARGE SCALE GENOMIC DNA]</scope>
    <source>
        <strain evidence="12">CCFEE 5527</strain>
    </source>
</reference>
<comment type="caution">
    <text evidence="11">The sequence shown here is derived from an EMBL/GenBank/DDBJ whole genome shotgun (WGS) entry which is preliminary data.</text>
</comment>
<dbReference type="GO" id="GO:0005819">
    <property type="term" value="C:spindle"/>
    <property type="evidence" value="ECO:0007669"/>
    <property type="project" value="UniProtKB-SubCell"/>
</dbReference>
<keyword evidence="6" id="KW-0498">Mitosis</keyword>
<keyword evidence="12" id="KW-1185">Reference proteome</keyword>
<evidence type="ECO:0000256" key="7">
    <source>
        <dbReference type="ARBA" id="ARBA00023054"/>
    </source>
</evidence>
<dbReference type="PANTHER" id="PTHR31570:SF1">
    <property type="entry name" value="HAUS AUGMIN-LIKE COMPLEX SUBUNIT 1"/>
    <property type="match status" value="1"/>
</dbReference>
<accession>A0A1V8SRL3</accession>
<evidence type="ECO:0000256" key="2">
    <source>
        <dbReference type="ARBA" id="ARBA00005479"/>
    </source>
</evidence>